<reference evidence="2 3" key="1">
    <citation type="journal article" date="2019" name="ISME J.">
        <title>Genome analyses of uncultured TG2/ZB3 bacteria in 'Margulisbacteria' specifically attached to ectosymbiotic spirochetes of protists in the termite gut.</title>
        <authorList>
            <person name="Utami Y.D."/>
            <person name="Kuwahara H."/>
            <person name="Igai K."/>
            <person name="Murakami T."/>
            <person name="Sugaya K."/>
            <person name="Morikawa T."/>
            <person name="Nagura Y."/>
            <person name="Yuki M."/>
            <person name="Deevong P."/>
            <person name="Inoue T."/>
            <person name="Kihara K."/>
            <person name="Lo N."/>
            <person name="Yamada A."/>
            <person name="Ohkuma M."/>
            <person name="Hongoh Y."/>
        </authorList>
    </citation>
    <scope>NUCLEOTIDE SEQUENCE [LARGE SCALE GENOMIC DNA]</scope>
    <source>
        <strain evidence="2">NkOx7-01</strain>
    </source>
</reference>
<protein>
    <submittedName>
        <fullName evidence="2">DNA metabolism protein</fullName>
    </submittedName>
</protein>
<evidence type="ECO:0000313" key="2">
    <source>
        <dbReference type="EMBL" id="GBR73324.1"/>
    </source>
</evidence>
<name>A0A388TC34_TERA1</name>
<evidence type="ECO:0000313" key="3">
    <source>
        <dbReference type="Proteomes" id="UP000269352"/>
    </source>
</evidence>
<dbReference type="InterPro" id="IPR025404">
    <property type="entry name" value="DUF4130"/>
</dbReference>
<dbReference type="EMBL" id="BGZN01000009">
    <property type="protein sequence ID" value="GBR73324.1"/>
    <property type="molecule type" value="Genomic_DNA"/>
</dbReference>
<organism evidence="2 3">
    <name type="scientific">Termititenax aidoneus</name>
    <dbReference type="NCBI Taxonomy" id="2218524"/>
    <lineage>
        <taxon>Bacteria</taxon>
        <taxon>Bacillati</taxon>
        <taxon>Candidatus Margulisiibacteriota</taxon>
        <taxon>Candidatus Termititenacia</taxon>
        <taxon>Candidatus Termititenacales</taxon>
        <taxon>Candidatus Termititenacaceae</taxon>
        <taxon>Candidatus Termititenax</taxon>
    </lineage>
</organism>
<keyword evidence="3" id="KW-1185">Reference proteome</keyword>
<dbReference type="Proteomes" id="UP000269352">
    <property type="component" value="Unassembled WGS sequence"/>
</dbReference>
<sequence length="242" mass="28206">MLFIYENSFEGLLTAIFEAYRLKITPEIAAAENYQKSLFDEVRFITSDPAKAARVSAKLQALEIFRNVQYCFLSSVPAKEKIIFNYVRKTLSAGRNVDGNYADPDVASALECLRRVAREAERLKGLLRFQELSDGSFYAACEPEHCVLPLLAGHCRARFSAQNWMIHDARRGLALVYQDHRLDLFSAAHIQNVRDKYAAQESRYQELWKTFWHAVAIQERKNPRLQRQFMPKRYWKYLVEKN</sequence>
<dbReference type="Pfam" id="PF13566">
    <property type="entry name" value="DUF4130"/>
    <property type="match status" value="1"/>
</dbReference>
<dbReference type="NCBIfam" id="TIGR03915">
    <property type="entry name" value="SAM_7_link_chp"/>
    <property type="match status" value="1"/>
</dbReference>
<accession>A0A388TC34</accession>
<dbReference type="AlphaFoldDB" id="A0A388TC34"/>
<evidence type="ECO:0000259" key="1">
    <source>
        <dbReference type="Pfam" id="PF13566"/>
    </source>
</evidence>
<proteinExistence type="predicted"/>
<feature type="domain" description="DUF4130" evidence="1">
    <location>
        <begin position="78"/>
        <end position="240"/>
    </location>
</feature>
<dbReference type="InterPro" id="IPR023875">
    <property type="entry name" value="DNA_repair_put"/>
</dbReference>
<comment type="caution">
    <text evidence="2">The sequence shown here is derived from an EMBL/GenBank/DDBJ whole genome shotgun (WGS) entry which is preliminary data.</text>
</comment>
<gene>
    <name evidence="2" type="ORF">NO1_0725</name>
</gene>